<dbReference type="Proteomes" id="UP000078003">
    <property type="component" value="Unassembled WGS sequence"/>
</dbReference>
<dbReference type="RefSeq" id="WP_064104061.1">
    <property type="nucleotide sequence ID" value="NZ_LXSF01000001.1"/>
</dbReference>
<proteinExistence type="predicted"/>
<reference evidence="2" key="1">
    <citation type="submission" date="2016-05" db="EMBL/GenBank/DDBJ databases">
        <title>Draft genome of Corynebacterium afermentans subsp. afermentans LCDC 88199T.</title>
        <authorList>
            <person name="Bernier A.-M."/>
            <person name="Bernard K."/>
        </authorList>
    </citation>
    <scope>NUCLEOTIDE SEQUENCE [LARGE SCALE GENOMIC DNA]</scope>
    <source>
        <strain evidence="2">NML01-0328</strain>
    </source>
</reference>
<gene>
    <name evidence="1" type="ORF">A7P85_02135</name>
</gene>
<accession>A0A1A9RIY6</accession>
<dbReference type="AlphaFoldDB" id="A0A1A9RIY6"/>
<sequence>MPTTNPVQVIAKHLQSRPTILDFAEELQTIADLQAVAPEQAAADWDAFSAVVGRLRDSHQINGIFCLTPQNQPVFLEFAGYLKTVAGIAGQDAAPLCDGFDLTAAEITAKFAAKPPAP</sequence>
<protein>
    <submittedName>
        <fullName evidence="1">Uncharacterized protein</fullName>
    </submittedName>
</protein>
<name>A0A1A9RIY6_EIKCO</name>
<dbReference type="EMBL" id="LXSF01000001">
    <property type="protein sequence ID" value="OAM18498.1"/>
    <property type="molecule type" value="Genomic_DNA"/>
</dbReference>
<comment type="caution">
    <text evidence="1">The sequence shown here is derived from an EMBL/GenBank/DDBJ whole genome shotgun (WGS) entry which is preliminary data.</text>
</comment>
<evidence type="ECO:0000313" key="1">
    <source>
        <dbReference type="EMBL" id="OAM18498.1"/>
    </source>
</evidence>
<organism evidence="1 2">
    <name type="scientific">Eikenella corrodens</name>
    <dbReference type="NCBI Taxonomy" id="539"/>
    <lineage>
        <taxon>Bacteria</taxon>
        <taxon>Pseudomonadati</taxon>
        <taxon>Pseudomonadota</taxon>
        <taxon>Betaproteobacteria</taxon>
        <taxon>Neisseriales</taxon>
        <taxon>Neisseriaceae</taxon>
        <taxon>Eikenella</taxon>
    </lineage>
</organism>
<evidence type="ECO:0000313" key="2">
    <source>
        <dbReference type="Proteomes" id="UP000078003"/>
    </source>
</evidence>